<evidence type="ECO:0000256" key="1">
    <source>
        <dbReference type="SAM" id="MobiDB-lite"/>
    </source>
</evidence>
<feature type="region of interest" description="Disordered" evidence="1">
    <location>
        <begin position="1"/>
        <end position="32"/>
    </location>
</feature>
<organism evidence="3 4">
    <name type="scientific">Candidatus Deianiraea vastatrix</name>
    <dbReference type="NCBI Taxonomy" id="2163644"/>
    <lineage>
        <taxon>Bacteria</taxon>
        <taxon>Pseudomonadati</taxon>
        <taxon>Pseudomonadota</taxon>
        <taxon>Alphaproteobacteria</taxon>
        <taxon>Rickettsiales</taxon>
        <taxon>Candidatus Deianiraeaceae</taxon>
        <taxon>Candidatus Deianiraea</taxon>
    </lineage>
</organism>
<reference evidence="3 4" key="1">
    <citation type="journal article" date="2019" name="ISME J.">
        <title>Deianiraea, an extracellular bacterium associated with the ciliate Paramecium, suggests an alternative scenario for the evolution of Rickettsiales.</title>
        <authorList>
            <person name="Castelli M."/>
            <person name="Sabaneyeva E."/>
            <person name="Lanzoni O."/>
            <person name="Lebedeva N."/>
            <person name="Floriano A.M."/>
            <person name="Gaiarsa S."/>
            <person name="Benken K."/>
            <person name="Modeo L."/>
            <person name="Bandi C."/>
            <person name="Potekhin A."/>
            <person name="Sassera D."/>
            <person name="Petroni G."/>
        </authorList>
    </citation>
    <scope>NUCLEOTIDE SEQUENCE [LARGE SCALE GENOMIC DNA]</scope>
    <source>
        <strain evidence="3">CyL4-1</strain>
    </source>
</reference>
<feature type="transmembrane region" description="Helical" evidence="2">
    <location>
        <begin position="80"/>
        <end position="101"/>
    </location>
</feature>
<dbReference type="EMBL" id="CP029077">
    <property type="protein sequence ID" value="QED23533.1"/>
    <property type="molecule type" value="Genomic_DNA"/>
</dbReference>
<keyword evidence="2" id="KW-0812">Transmembrane</keyword>
<name>A0A5B8XE39_9RICK</name>
<accession>A0A5B8XE39</accession>
<evidence type="ECO:0000256" key="2">
    <source>
        <dbReference type="SAM" id="Phobius"/>
    </source>
</evidence>
<feature type="compositionally biased region" description="Basic and acidic residues" evidence="1">
    <location>
        <begin position="1115"/>
        <end position="1129"/>
    </location>
</feature>
<keyword evidence="2" id="KW-1133">Transmembrane helix</keyword>
<feature type="region of interest" description="Disordered" evidence="1">
    <location>
        <begin position="1074"/>
        <end position="1129"/>
    </location>
</feature>
<gene>
    <name evidence="3" type="ORF">Deia_00743</name>
</gene>
<keyword evidence="4" id="KW-1185">Reference proteome</keyword>
<feature type="compositionally biased region" description="Basic and acidic residues" evidence="1">
    <location>
        <begin position="1081"/>
        <end position="1099"/>
    </location>
</feature>
<dbReference type="Proteomes" id="UP000321934">
    <property type="component" value="Chromosome"/>
</dbReference>
<evidence type="ECO:0000313" key="3">
    <source>
        <dbReference type="EMBL" id="QED23533.1"/>
    </source>
</evidence>
<evidence type="ECO:0000313" key="4">
    <source>
        <dbReference type="Proteomes" id="UP000321934"/>
    </source>
</evidence>
<dbReference type="AlphaFoldDB" id="A0A5B8XE39"/>
<proteinExistence type="predicted"/>
<keyword evidence="2" id="KW-0472">Membrane</keyword>
<sequence length="1129" mass="123435">MKFSMNPNVDPTKRTTPQANTPPEKNIKTNGSQRITSVRVSGYLKSEVKDLRSEVKDIDMPQYNAVNANLEHMIKRKSEFTFVSGVIGATSAGLGAGSYFIPWYLTMLRFLASLFSVFFGVNEILRTRNEDKVLLDAVVKYKENLENIKNNNNDSCLCEMLSFCIGSIVQNNNSKGIELLSDLPRIMQKYIKLKKKEDEEKSKNVGKSQGVGKSQDVGSEITNTIKRCNTWGKKFPGSAKNVKDVILAYMISMYYNNRNEYKGIDGIVEESLFNGIENQGIQNICLGLTNFEFALYKNEGIQSASSKLGKSIEDYHNEIIGTSKCYAAARAASLAVNFGTAIASMTLNMLNTNDVEMTIEEPQLIVSASSKENAIIKSQGNTNVIYQVEGTNEYYYNGIAVTKDSNGIWQYDENYIGSVKNPQSYVYSSTTNPDTPAAVCAKNPNKLIKYTGADGQVKYYYNGAEVTKGSDGNYYKVIVASGAMTGKVNVVDGQGNIISGEVVLTPTTNIDTTQYPFTSGTIYYEPAQGTLSQIEGNRYLYTASDGNKYEVIKNPNGMLYRLDGQSLAIQYNIYPSGNITEQTVAGAQSSSISKTNTVFIDSKTQKKYFNGKEVQGSVDGGYQIVLRPSMGENTTQYTTAEDAIKGSKGNTNTVYVVGSRKYIDGREVTGDVDHGYTYNGINNPSKSINVDTGGLDASKNNPNTMVTDKSTGKLYYNGYEMAKDSVGTYQYKESIAVDRPYKPYNVTPIVSSNSVTVNGVKYTLQDGKYKSSDDKEIDSSTVGLMQKQVTSETYDPISNQVIERTAKVELSENGVKSEVVATMDSNGDYTVKDESGNIYYPKSDGTYYNPKTGKVISGGNIEIIKNKFSSSSSTTNNTAEVAYDPILLPDGKALTVDSDDQFTDALSQILDNKSKYKGDLTFDDQLGNLLESKHFQSLPEDKKRLLLQTAFKKKVFGRQEGEDIAGVINKYITGGGATSGSYQVQNVPNSGGVNVATLYKITIPNAATNSVQSVTGFTPSDPKTTSVGATTQDKPGVYETQYGYGNIATNPQTYLDPVAALASLYTLRGGYVKTNVTGSKSTDEDKKNTNEHGRPRVEVETSFGSGEVKNGNGRMRKDGNGDKKSVSRL</sequence>
<protein>
    <submittedName>
        <fullName evidence="3">Uncharacterized protein</fullName>
    </submittedName>
</protein>